<dbReference type="EMBL" id="MHKL01000015">
    <property type="protein sequence ID" value="OGY89497.1"/>
    <property type="molecule type" value="Genomic_DNA"/>
</dbReference>
<dbReference type="Proteomes" id="UP000178849">
    <property type="component" value="Unassembled WGS sequence"/>
</dbReference>
<sequence length="76" mass="8502">MAVAVGFLLVWKADWITDNFGRIDWAEAHISTEGGTRLLWKLIGLAIIVIAMLYMFGFIESVISAIFSPLFRGNNL</sequence>
<organism evidence="2 3">
    <name type="scientific">Candidatus Komeilibacteria bacterium RIFCSPLOWO2_01_FULL_45_10</name>
    <dbReference type="NCBI Taxonomy" id="1798550"/>
    <lineage>
        <taxon>Bacteria</taxon>
        <taxon>Candidatus Komeiliibacteriota</taxon>
    </lineage>
</organism>
<evidence type="ECO:0000256" key="1">
    <source>
        <dbReference type="SAM" id="Phobius"/>
    </source>
</evidence>
<accession>A0A1G2BMK7</accession>
<keyword evidence="1" id="KW-1133">Transmembrane helix</keyword>
<gene>
    <name evidence="2" type="ORF">A2927_01280</name>
</gene>
<feature type="transmembrane region" description="Helical" evidence="1">
    <location>
        <begin position="42"/>
        <end position="67"/>
    </location>
</feature>
<protein>
    <submittedName>
        <fullName evidence="2">Uncharacterized protein</fullName>
    </submittedName>
</protein>
<evidence type="ECO:0000313" key="2">
    <source>
        <dbReference type="EMBL" id="OGY89497.1"/>
    </source>
</evidence>
<keyword evidence="1" id="KW-0812">Transmembrane</keyword>
<reference evidence="2 3" key="1">
    <citation type="journal article" date="2016" name="Nat. Commun.">
        <title>Thousands of microbial genomes shed light on interconnected biogeochemical processes in an aquifer system.</title>
        <authorList>
            <person name="Anantharaman K."/>
            <person name="Brown C.T."/>
            <person name="Hug L.A."/>
            <person name="Sharon I."/>
            <person name="Castelle C.J."/>
            <person name="Probst A.J."/>
            <person name="Thomas B.C."/>
            <person name="Singh A."/>
            <person name="Wilkins M.J."/>
            <person name="Karaoz U."/>
            <person name="Brodie E.L."/>
            <person name="Williams K.H."/>
            <person name="Hubbard S.S."/>
            <person name="Banfield J.F."/>
        </authorList>
    </citation>
    <scope>NUCLEOTIDE SEQUENCE [LARGE SCALE GENOMIC DNA]</scope>
</reference>
<keyword evidence="1" id="KW-0472">Membrane</keyword>
<comment type="caution">
    <text evidence="2">The sequence shown here is derived from an EMBL/GenBank/DDBJ whole genome shotgun (WGS) entry which is preliminary data.</text>
</comment>
<proteinExistence type="predicted"/>
<dbReference type="AlphaFoldDB" id="A0A1G2BMK7"/>
<name>A0A1G2BMK7_9BACT</name>
<evidence type="ECO:0000313" key="3">
    <source>
        <dbReference type="Proteomes" id="UP000178849"/>
    </source>
</evidence>